<feature type="active site" description="Proton acceptor" evidence="10">
    <location>
        <position position="306"/>
    </location>
</feature>
<dbReference type="UniPathway" id="UPA00061">
    <property type="reaction ID" value="UER00516"/>
</dbReference>
<dbReference type="InterPro" id="IPR036087">
    <property type="entry name" value="Nict_dMeBzImd_PRibTrfase_sf"/>
</dbReference>
<evidence type="ECO:0000256" key="1">
    <source>
        <dbReference type="ARBA" id="ARBA00005049"/>
    </source>
</evidence>
<dbReference type="Gene3D" id="1.10.1610.10">
    <property type="match status" value="1"/>
</dbReference>
<evidence type="ECO:0000256" key="3">
    <source>
        <dbReference type="ARBA" id="ARBA00011991"/>
    </source>
</evidence>
<dbReference type="SUPFAM" id="SSF52733">
    <property type="entry name" value="Nicotinate mononucleotide:5,6-dimethylbenzimidazole phosphoribosyltransferase (CobT)"/>
    <property type="match status" value="1"/>
</dbReference>
<reference evidence="12" key="1">
    <citation type="submission" date="2017-12" db="EMBL/GenBank/DDBJ databases">
        <title>Draft genome sequence of Telmatospirillum siberiense 26-4b1T, an acidotolerant peatland alphaproteobacterium potentially involved in sulfur cycling.</title>
        <authorList>
            <person name="Hausmann B."/>
            <person name="Pjevac P."/>
            <person name="Schreck K."/>
            <person name="Herbold C.W."/>
            <person name="Daims H."/>
            <person name="Wagner M."/>
            <person name="Pester M."/>
            <person name="Loy A."/>
        </authorList>
    </citation>
    <scope>NUCLEOTIDE SEQUENCE [LARGE SCALE GENOMIC DNA]</scope>
    <source>
        <strain evidence="12">26-4b1</strain>
    </source>
</reference>
<evidence type="ECO:0000313" key="12">
    <source>
        <dbReference type="Proteomes" id="UP000233293"/>
    </source>
</evidence>
<dbReference type="AlphaFoldDB" id="A0A2N3PXA2"/>
<dbReference type="NCBIfam" id="NF000996">
    <property type="entry name" value="PRK00105.1"/>
    <property type="match status" value="1"/>
</dbReference>
<dbReference type="NCBIfam" id="TIGR03160">
    <property type="entry name" value="cobT_DBIPRT"/>
    <property type="match status" value="1"/>
</dbReference>
<comment type="catalytic activity">
    <reaction evidence="9 10">
        <text>5,6-dimethylbenzimidazole + nicotinate beta-D-ribonucleotide = alpha-ribazole 5'-phosphate + nicotinate + H(+)</text>
        <dbReference type="Rhea" id="RHEA:11196"/>
        <dbReference type="ChEBI" id="CHEBI:15378"/>
        <dbReference type="ChEBI" id="CHEBI:15890"/>
        <dbReference type="ChEBI" id="CHEBI:32544"/>
        <dbReference type="ChEBI" id="CHEBI:57502"/>
        <dbReference type="ChEBI" id="CHEBI:57918"/>
        <dbReference type="EC" id="2.4.2.21"/>
    </reaction>
</comment>
<keyword evidence="5 10" id="KW-0169">Cobalamin biosynthesis</keyword>
<dbReference type="EMBL" id="PIUM01000007">
    <property type="protein sequence ID" value="PKU25011.1"/>
    <property type="molecule type" value="Genomic_DNA"/>
</dbReference>
<dbReference type="RefSeq" id="WP_101250271.1">
    <property type="nucleotide sequence ID" value="NZ_PIUM01000007.1"/>
</dbReference>
<comment type="caution">
    <text evidence="11">The sequence shown here is derived from an EMBL/GenBank/DDBJ whole genome shotgun (WGS) entry which is preliminary data.</text>
</comment>
<sequence>MKDFAPVSSLSAVHALLQSMPTADEKAIALWAAREPQLTKPAGSLGRLEEISRFLCAWQGRHPPRLENVRARVYAGNHGVAALGVSAFPAEVTVQMVQNYQHGGAAINQLCKTFAIELAAESLDLDRPTADFTKGPAMSEAECVAAMATGMRAAEDGVDLLILGEMGIGNTASAAAISHGLFGGAAADWTGRGTGVDDQHLKIKIDVVGRGVQVNRSDDPLQILRCLGGRELAAMAGAVLAARHRRIPVLLDGYVCTAAAAVLHAADPHALDHCLVAHASVEPGHRRLVAQLGKRPLLDMDMRLGEGSGAALAVGLVRAAAACHTGMATFAEAGVSDKH</sequence>
<dbReference type="Pfam" id="PF02277">
    <property type="entry name" value="DBI_PRT"/>
    <property type="match status" value="1"/>
</dbReference>
<proteinExistence type="inferred from homology"/>
<evidence type="ECO:0000256" key="7">
    <source>
        <dbReference type="ARBA" id="ARBA00022679"/>
    </source>
</evidence>
<gene>
    <name evidence="10 11" type="primary">cobT</name>
    <name evidence="11" type="ORF">CWS72_09115</name>
</gene>
<evidence type="ECO:0000256" key="10">
    <source>
        <dbReference type="HAMAP-Rule" id="MF_00230"/>
    </source>
</evidence>
<dbReference type="GO" id="GO:0009236">
    <property type="term" value="P:cobalamin biosynthetic process"/>
    <property type="evidence" value="ECO:0007669"/>
    <property type="project" value="UniProtKB-UniRule"/>
</dbReference>
<evidence type="ECO:0000313" key="11">
    <source>
        <dbReference type="EMBL" id="PKU25011.1"/>
    </source>
</evidence>
<dbReference type="Proteomes" id="UP000233293">
    <property type="component" value="Unassembled WGS sequence"/>
</dbReference>
<protein>
    <recommendedName>
        <fullName evidence="4 10">Nicotinate-nucleotide--dimethylbenzimidazole phosphoribosyltransferase</fullName>
        <shortName evidence="10">NN:DBI PRT</shortName>
        <ecNumber evidence="3 10">2.4.2.21</ecNumber>
    </recommendedName>
    <alternativeName>
        <fullName evidence="8 10">N(1)-alpha-phosphoribosyltransferase</fullName>
    </alternativeName>
</protein>
<evidence type="ECO:0000256" key="2">
    <source>
        <dbReference type="ARBA" id="ARBA00007110"/>
    </source>
</evidence>
<evidence type="ECO:0000256" key="6">
    <source>
        <dbReference type="ARBA" id="ARBA00022676"/>
    </source>
</evidence>
<evidence type="ECO:0000256" key="5">
    <source>
        <dbReference type="ARBA" id="ARBA00022573"/>
    </source>
</evidence>
<keyword evidence="6 10" id="KW-0328">Glycosyltransferase</keyword>
<evidence type="ECO:0000256" key="8">
    <source>
        <dbReference type="ARBA" id="ARBA00030686"/>
    </source>
</evidence>
<dbReference type="PANTHER" id="PTHR43463">
    <property type="entry name" value="NICOTINATE-NUCLEOTIDE--DIMETHYLBENZIMIDAZOLE PHOSPHORIBOSYLTRANSFERASE"/>
    <property type="match status" value="1"/>
</dbReference>
<dbReference type="InterPro" id="IPR023195">
    <property type="entry name" value="Nict_dMeBzImd_PRibTrfase_N"/>
</dbReference>
<dbReference type="HAMAP" id="MF_00230">
    <property type="entry name" value="CobT"/>
    <property type="match status" value="1"/>
</dbReference>
<evidence type="ECO:0000256" key="9">
    <source>
        <dbReference type="ARBA" id="ARBA00047340"/>
    </source>
</evidence>
<comment type="similarity">
    <text evidence="2 10">Belongs to the CobT family.</text>
</comment>
<keyword evidence="7 10" id="KW-0808">Transferase</keyword>
<keyword evidence="12" id="KW-1185">Reference proteome</keyword>
<accession>A0A2N3PXA2</accession>
<dbReference type="GO" id="GO:0008939">
    <property type="term" value="F:nicotinate-nucleotide-dimethylbenzimidazole phosphoribosyltransferase activity"/>
    <property type="evidence" value="ECO:0007669"/>
    <property type="project" value="UniProtKB-UniRule"/>
</dbReference>
<dbReference type="Gene3D" id="3.40.50.10210">
    <property type="match status" value="1"/>
</dbReference>
<evidence type="ECO:0000256" key="4">
    <source>
        <dbReference type="ARBA" id="ARBA00015486"/>
    </source>
</evidence>
<comment type="pathway">
    <text evidence="1 10">Nucleoside biosynthesis; alpha-ribazole biosynthesis; alpha-ribazole from 5,6-dimethylbenzimidazole: step 1/2.</text>
</comment>
<dbReference type="CDD" id="cd02439">
    <property type="entry name" value="DMB-PRT_CobT"/>
    <property type="match status" value="1"/>
</dbReference>
<organism evidence="11 12">
    <name type="scientific">Telmatospirillum siberiense</name>
    <dbReference type="NCBI Taxonomy" id="382514"/>
    <lineage>
        <taxon>Bacteria</taxon>
        <taxon>Pseudomonadati</taxon>
        <taxon>Pseudomonadota</taxon>
        <taxon>Alphaproteobacteria</taxon>
        <taxon>Rhodospirillales</taxon>
        <taxon>Rhodospirillaceae</taxon>
        <taxon>Telmatospirillum</taxon>
    </lineage>
</organism>
<dbReference type="InterPro" id="IPR003200">
    <property type="entry name" value="Nict_dMeBzImd_PRibTrfase"/>
</dbReference>
<comment type="function">
    <text evidence="10">Catalyzes the synthesis of alpha-ribazole-5'-phosphate from nicotinate mononucleotide (NAMN) and 5,6-dimethylbenzimidazole (DMB).</text>
</comment>
<dbReference type="EC" id="2.4.2.21" evidence="3 10"/>
<dbReference type="InterPro" id="IPR017846">
    <property type="entry name" value="Nict_dMeBzImd_PRibTrfase_bact"/>
</dbReference>
<name>A0A2N3PXA2_9PROT</name>
<dbReference type="OrthoDB" id="9781491at2"/>
<dbReference type="PANTHER" id="PTHR43463:SF1">
    <property type="entry name" value="NICOTINATE-NUCLEOTIDE--DIMETHYLBENZIMIDAZOLE PHOSPHORIBOSYLTRANSFERASE"/>
    <property type="match status" value="1"/>
</dbReference>